<dbReference type="eggNOG" id="COG0484">
    <property type="taxonomic scope" value="Bacteria"/>
</dbReference>
<dbReference type="SUPFAM" id="SSF57938">
    <property type="entry name" value="DnaJ/Hsp40 cysteine-rich domain"/>
    <property type="match status" value="1"/>
</dbReference>
<dbReference type="OrthoDB" id="427795at2"/>
<sequence length="55" mass="6177">MNHQSSTLKTSNLICHHCEGKGYSVIRDCTGEIQREETCLFCCGTGKKQDDEPED</sequence>
<dbReference type="KEGG" id="cyp:PCC8801_0581"/>
<protein>
    <recommendedName>
        <fullName evidence="3">Molecular chaperone DnaJ</fullName>
    </recommendedName>
</protein>
<accession>B7JVU9</accession>
<organism evidence="1 2">
    <name type="scientific">Rippkaea orientalis (strain PCC 8801 / RF-1)</name>
    <name type="common">Cyanothece sp. (strain PCC 8801)</name>
    <dbReference type="NCBI Taxonomy" id="41431"/>
    <lineage>
        <taxon>Bacteria</taxon>
        <taxon>Bacillati</taxon>
        <taxon>Cyanobacteriota</taxon>
        <taxon>Cyanophyceae</taxon>
        <taxon>Oscillatoriophycideae</taxon>
        <taxon>Chroococcales</taxon>
        <taxon>Aphanothecaceae</taxon>
        <taxon>Rippkaea</taxon>
        <taxon>Rippkaea orientalis</taxon>
    </lineage>
</organism>
<dbReference type="EMBL" id="CP001287">
    <property type="protein sequence ID" value="ACK64670.1"/>
    <property type="molecule type" value="Genomic_DNA"/>
</dbReference>
<evidence type="ECO:0000313" key="1">
    <source>
        <dbReference type="EMBL" id="ACK64670.1"/>
    </source>
</evidence>
<dbReference type="InterPro" id="IPR036410">
    <property type="entry name" value="HSP_DnaJ_Cys-rich_dom_sf"/>
</dbReference>
<dbReference type="HOGENOM" id="CLU_3198809_0_0_3"/>
<gene>
    <name evidence="1" type="ordered locus">PCC8801_0581</name>
</gene>
<reference evidence="2" key="1">
    <citation type="journal article" date="2011" name="MBio">
        <title>Novel metabolic attributes of the genus Cyanothece, comprising a group of unicellular nitrogen-fixing Cyanobacteria.</title>
        <authorList>
            <person name="Bandyopadhyay A."/>
            <person name="Elvitigala T."/>
            <person name="Welsh E."/>
            <person name="Stockel J."/>
            <person name="Liberton M."/>
            <person name="Min H."/>
            <person name="Sherman L.A."/>
            <person name="Pakrasi H.B."/>
        </authorList>
    </citation>
    <scope>NUCLEOTIDE SEQUENCE [LARGE SCALE GENOMIC DNA]</scope>
    <source>
        <strain evidence="2">PCC 8801</strain>
    </source>
</reference>
<evidence type="ECO:0008006" key="3">
    <source>
        <dbReference type="Google" id="ProtNLM"/>
    </source>
</evidence>
<proteinExistence type="predicted"/>
<dbReference type="STRING" id="41431.PCC8801_0581"/>
<name>B7JVU9_RIPO1</name>
<keyword evidence="2" id="KW-1185">Reference proteome</keyword>
<dbReference type="RefSeq" id="WP_012593947.1">
    <property type="nucleotide sequence ID" value="NC_011726.1"/>
</dbReference>
<dbReference type="Proteomes" id="UP000008204">
    <property type="component" value="Chromosome"/>
</dbReference>
<dbReference type="AlphaFoldDB" id="B7JVU9"/>
<evidence type="ECO:0000313" key="2">
    <source>
        <dbReference type="Proteomes" id="UP000008204"/>
    </source>
</evidence>